<dbReference type="AlphaFoldDB" id="A0A848MGU5"/>
<dbReference type="Pfam" id="PF07377">
    <property type="entry name" value="DUF1493"/>
    <property type="match status" value="1"/>
</dbReference>
<dbReference type="RefSeq" id="WP_169402067.1">
    <property type="nucleotide sequence ID" value="NZ_JAADJU010000002.1"/>
</dbReference>
<proteinExistence type="predicted"/>
<name>A0A848MGU5_9GAMM</name>
<protein>
    <submittedName>
        <fullName evidence="1">DUF1493 family protein</fullName>
    </submittedName>
</protein>
<reference evidence="1 2" key="1">
    <citation type="submission" date="2020-01" db="EMBL/GenBank/DDBJ databases">
        <authorList>
            <person name="Lee S.D."/>
        </authorList>
    </citation>
    <scope>NUCLEOTIDE SEQUENCE [LARGE SCALE GENOMIC DNA]</scope>
    <source>
        <strain evidence="1 2">SAP-1</strain>
    </source>
</reference>
<comment type="caution">
    <text evidence="1">The sequence shown here is derived from an EMBL/GenBank/DDBJ whole genome shotgun (WGS) entry which is preliminary data.</text>
</comment>
<reference evidence="1 2" key="2">
    <citation type="submission" date="2020-06" db="EMBL/GenBank/DDBJ databases">
        <title>Polyphasic characterization of a Rahnella strain isolated from tree sap.</title>
        <authorList>
            <person name="Kim I.S."/>
        </authorList>
    </citation>
    <scope>NUCLEOTIDE SEQUENCE [LARGE SCALE GENOMIC DNA]</scope>
    <source>
        <strain evidence="1 2">SAP-1</strain>
    </source>
</reference>
<evidence type="ECO:0000313" key="2">
    <source>
        <dbReference type="Proteomes" id="UP000585363"/>
    </source>
</evidence>
<evidence type="ECO:0000313" key="1">
    <source>
        <dbReference type="EMBL" id="NMP26389.1"/>
    </source>
</evidence>
<dbReference type="InterPro" id="IPR010862">
    <property type="entry name" value="DUF1493"/>
</dbReference>
<keyword evidence="2" id="KW-1185">Reference proteome</keyword>
<organism evidence="1 2">
    <name type="scientific">Rouxiella aceris</name>
    <dbReference type="NCBI Taxonomy" id="2703884"/>
    <lineage>
        <taxon>Bacteria</taxon>
        <taxon>Pseudomonadati</taxon>
        <taxon>Pseudomonadota</taxon>
        <taxon>Gammaproteobacteria</taxon>
        <taxon>Enterobacterales</taxon>
        <taxon>Yersiniaceae</taxon>
        <taxon>Rouxiella</taxon>
    </lineage>
</organism>
<dbReference type="EMBL" id="JAADJU010000002">
    <property type="protein sequence ID" value="NMP26389.1"/>
    <property type="molecule type" value="Genomic_DNA"/>
</dbReference>
<gene>
    <name evidence="1" type="ORF">GW590_05855</name>
</gene>
<accession>A0A848MGU5</accession>
<sequence length="124" mass="14635">MKADINTLFEMVDYYNSPSFFKGATILTVDTQINKALRLSWQQGLELMLDFFYTFEIDASRYQHSLYFCRDKPAFWRCQPAPQHSTLRPLYLHMMITAMQYGRWMNYINSCDNQAGHYSVGNFG</sequence>
<dbReference type="Proteomes" id="UP000585363">
    <property type="component" value="Unassembled WGS sequence"/>
</dbReference>